<evidence type="ECO:0000313" key="3">
    <source>
        <dbReference type="Proteomes" id="UP001501444"/>
    </source>
</evidence>
<dbReference type="Pfam" id="PF01381">
    <property type="entry name" value="HTH_3"/>
    <property type="match status" value="1"/>
</dbReference>
<dbReference type="InterPro" id="IPR010982">
    <property type="entry name" value="Lambda_DNA-bd_dom_sf"/>
</dbReference>
<accession>A0ABP5TA64</accession>
<dbReference type="RefSeq" id="WP_344613397.1">
    <property type="nucleotide sequence ID" value="NZ_BAAARV010000025.1"/>
</dbReference>
<evidence type="ECO:0000259" key="1">
    <source>
        <dbReference type="PROSITE" id="PS50943"/>
    </source>
</evidence>
<dbReference type="InterPro" id="IPR001387">
    <property type="entry name" value="Cro/C1-type_HTH"/>
</dbReference>
<protein>
    <recommendedName>
        <fullName evidence="1">HTH cro/C1-type domain-containing protein</fullName>
    </recommendedName>
</protein>
<proteinExistence type="predicted"/>
<dbReference type="SMART" id="SM00530">
    <property type="entry name" value="HTH_XRE"/>
    <property type="match status" value="1"/>
</dbReference>
<dbReference type="EMBL" id="BAAARV010000025">
    <property type="protein sequence ID" value="GAA2347154.1"/>
    <property type="molecule type" value="Genomic_DNA"/>
</dbReference>
<gene>
    <name evidence="2" type="ORF">GCM10010170_034470</name>
</gene>
<dbReference type="PROSITE" id="PS50943">
    <property type="entry name" value="HTH_CROC1"/>
    <property type="match status" value="1"/>
</dbReference>
<feature type="domain" description="HTH cro/C1-type" evidence="1">
    <location>
        <begin position="49"/>
        <end position="93"/>
    </location>
</feature>
<dbReference type="Gene3D" id="1.10.260.40">
    <property type="entry name" value="lambda repressor-like DNA-binding domains"/>
    <property type="match status" value="1"/>
</dbReference>
<dbReference type="Proteomes" id="UP001501444">
    <property type="component" value="Unassembled WGS sequence"/>
</dbReference>
<dbReference type="SUPFAM" id="SSF47413">
    <property type="entry name" value="lambda repressor-like DNA-binding domains"/>
    <property type="match status" value="1"/>
</dbReference>
<comment type="caution">
    <text evidence="2">The sequence shown here is derived from an EMBL/GenBank/DDBJ whole genome shotgun (WGS) entry which is preliminary data.</text>
</comment>
<organism evidence="2 3">
    <name type="scientific">Dactylosporangium salmoneum</name>
    <dbReference type="NCBI Taxonomy" id="53361"/>
    <lineage>
        <taxon>Bacteria</taxon>
        <taxon>Bacillati</taxon>
        <taxon>Actinomycetota</taxon>
        <taxon>Actinomycetes</taxon>
        <taxon>Micromonosporales</taxon>
        <taxon>Micromonosporaceae</taxon>
        <taxon>Dactylosporangium</taxon>
    </lineage>
</organism>
<keyword evidence="3" id="KW-1185">Reference proteome</keyword>
<name>A0ABP5TA64_9ACTN</name>
<dbReference type="CDD" id="cd00093">
    <property type="entry name" value="HTH_XRE"/>
    <property type="match status" value="1"/>
</dbReference>
<reference evidence="3" key="1">
    <citation type="journal article" date="2019" name="Int. J. Syst. Evol. Microbiol.">
        <title>The Global Catalogue of Microorganisms (GCM) 10K type strain sequencing project: providing services to taxonomists for standard genome sequencing and annotation.</title>
        <authorList>
            <consortium name="The Broad Institute Genomics Platform"/>
            <consortium name="The Broad Institute Genome Sequencing Center for Infectious Disease"/>
            <person name="Wu L."/>
            <person name="Ma J."/>
        </authorList>
    </citation>
    <scope>NUCLEOTIDE SEQUENCE [LARGE SCALE GENOMIC DNA]</scope>
    <source>
        <strain evidence="3">JCM 3272</strain>
    </source>
</reference>
<sequence length="153" mass="16586">MKATVHDGASRHLRKSPGILADVAEGTRTPTDFGAYLLGRMSTKGMQRQVDLARAAGVGDATISRLIYSSEFTPDVRTLERIAEALGVPATDLVARRMGDLQPPKVLPPVLVELAAMLDPESPLPAEDRRRLESMLELLADANRGAMLRKRTA</sequence>
<evidence type="ECO:0000313" key="2">
    <source>
        <dbReference type="EMBL" id="GAA2347154.1"/>
    </source>
</evidence>